<dbReference type="Gene3D" id="1.20.58.90">
    <property type="match status" value="1"/>
</dbReference>
<dbReference type="InterPro" id="IPR004226">
    <property type="entry name" value="TBCA"/>
</dbReference>
<proteinExistence type="inferred from homology"/>
<dbReference type="InterPro" id="IPR036126">
    <property type="entry name" value="TBCA_sf"/>
</dbReference>
<keyword evidence="2" id="KW-0143">Chaperone</keyword>
<dbReference type="Pfam" id="PF03407">
    <property type="entry name" value="Nucleotid_trans"/>
    <property type="match status" value="1"/>
</dbReference>
<dbReference type="SUPFAM" id="SSF46988">
    <property type="entry name" value="Tubulin chaperone cofactor A"/>
    <property type="match status" value="1"/>
</dbReference>
<reference evidence="4" key="1">
    <citation type="submission" date="2023-08" db="EMBL/GenBank/DDBJ databases">
        <authorList>
            <person name="Chen Y."/>
            <person name="Shah S."/>
            <person name="Dougan E. K."/>
            <person name="Thang M."/>
            <person name="Chan C."/>
        </authorList>
    </citation>
    <scope>NUCLEOTIDE SEQUENCE</scope>
</reference>
<dbReference type="GO" id="GO:0005794">
    <property type="term" value="C:Golgi apparatus"/>
    <property type="evidence" value="ECO:0007669"/>
    <property type="project" value="TreeGrafter"/>
</dbReference>
<dbReference type="InterPro" id="IPR005069">
    <property type="entry name" value="Nucl-diP-sugar_transferase"/>
</dbReference>
<accession>A0AA36MW06</accession>
<dbReference type="AlphaFoldDB" id="A0AA36MW06"/>
<name>A0AA36MW06_9DINO</name>
<organism evidence="4 5">
    <name type="scientific">Effrenium voratum</name>
    <dbReference type="NCBI Taxonomy" id="2562239"/>
    <lineage>
        <taxon>Eukaryota</taxon>
        <taxon>Sar</taxon>
        <taxon>Alveolata</taxon>
        <taxon>Dinophyceae</taxon>
        <taxon>Suessiales</taxon>
        <taxon>Symbiodiniaceae</taxon>
        <taxon>Effrenium</taxon>
    </lineage>
</organism>
<dbReference type="PANTHER" id="PTHR47032:SF1">
    <property type="entry name" value="UDP-D-XYLOSE:L-FUCOSE ALPHA-1,3-D-XYLOSYLTRANSFERASE-RELATED"/>
    <property type="match status" value="1"/>
</dbReference>
<evidence type="ECO:0000256" key="2">
    <source>
        <dbReference type="ARBA" id="ARBA00023186"/>
    </source>
</evidence>
<evidence type="ECO:0000313" key="4">
    <source>
        <dbReference type="EMBL" id="CAJ1385817.1"/>
    </source>
</evidence>
<dbReference type="GO" id="GO:0007021">
    <property type="term" value="P:tubulin complex assembly"/>
    <property type="evidence" value="ECO:0007669"/>
    <property type="project" value="InterPro"/>
</dbReference>
<sequence>MKAEGREEADIKKQMEVLNDTLTVIPDSRHRLQKYATELRDFLESDHQDVSLADADPEVQAVLEGRQVLREVDLALGTLTVEDVYRSNVDLPASGAMRLILACWLVATAVKTKTEARLHFLAPNRPNAPTRREDFVVLTMLSSGPTLVNVNNPKGTDLQHVDLAVGQMDFHELFANWYAFLPPSAKEKLHVLCLDDASLQFARSLAPHADVSVAQQGPPFRARLEFIRKLLGQGKTVLQSDVDAVWLQDPLPYLRKVPEHLVAMREFTDWHEPNAGFILYRPQLLEKFLPAWSQAMGASSDDNTPMRAMFQTATWRPDLPDTSSSGELLGVTLRLLPLHLFARVAAATSECTGAGMIHNQANFQKQLPCIGEQLLVLHNKGEIFRAKQSKSEHRLWRM</sequence>
<dbReference type="InterPro" id="IPR052636">
    <property type="entry name" value="UDP-D-xylose:L-fucose_XylT"/>
</dbReference>
<evidence type="ECO:0000256" key="1">
    <source>
        <dbReference type="ARBA" id="ARBA00006806"/>
    </source>
</evidence>
<dbReference type="GO" id="GO:0048487">
    <property type="term" value="F:beta-tubulin binding"/>
    <property type="evidence" value="ECO:0007669"/>
    <property type="project" value="InterPro"/>
</dbReference>
<protein>
    <recommendedName>
        <fullName evidence="3">Nucleotide-diphospho-sugar transferase domain-containing protein</fullName>
    </recommendedName>
</protein>
<evidence type="ECO:0000313" key="5">
    <source>
        <dbReference type="Proteomes" id="UP001178507"/>
    </source>
</evidence>
<dbReference type="Pfam" id="PF02970">
    <property type="entry name" value="TBCA"/>
    <property type="match status" value="1"/>
</dbReference>
<dbReference type="GO" id="GO:0016757">
    <property type="term" value="F:glycosyltransferase activity"/>
    <property type="evidence" value="ECO:0007669"/>
    <property type="project" value="TreeGrafter"/>
</dbReference>
<gene>
    <name evidence="4" type="ORF">EVOR1521_LOCUS12335</name>
</gene>
<dbReference type="EMBL" id="CAUJNA010001285">
    <property type="protein sequence ID" value="CAJ1385817.1"/>
    <property type="molecule type" value="Genomic_DNA"/>
</dbReference>
<dbReference type="PANTHER" id="PTHR47032">
    <property type="entry name" value="UDP-D-XYLOSE:L-FUCOSE ALPHA-1,3-D-XYLOSYLTRANSFERASE-RELATED"/>
    <property type="match status" value="1"/>
</dbReference>
<dbReference type="Proteomes" id="UP001178507">
    <property type="component" value="Unassembled WGS sequence"/>
</dbReference>
<comment type="caution">
    <text evidence="4">The sequence shown here is derived from an EMBL/GenBank/DDBJ whole genome shotgun (WGS) entry which is preliminary data.</text>
</comment>
<feature type="domain" description="Nucleotide-diphospho-sugar transferase" evidence="3">
    <location>
        <begin position="221"/>
        <end position="348"/>
    </location>
</feature>
<keyword evidence="5" id="KW-1185">Reference proteome</keyword>
<evidence type="ECO:0000259" key="3">
    <source>
        <dbReference type="Pfam" id="PF03407"/>
    </source>
</evidence>
<comment type="similarity">
    <text evidence="1">Belongs to the TBCA family.</text>
</comment>
<dbReference type="GO" id="GO:0007023">
    <property type="term" value="P:post-chaperonin tubulin folding pathway"/>
    <property type="evidence" value="ECO:0007669"/>
    <property type="project" value="InterPro"/>
</dbReference>